<name>A0ABW5EYC0_9BURK</name>
<reference evidence="2" key="1">
    <citation type="journal article" date="2019" name="Int. J. Syst. Evol. Microbiol.">
        <title>The Global Catalogue of Microorganisms (GCM) 10K type strain sequencing project: providing services to taxonomists for standard genome sequencing and annotation.</title>
        <authorList>
            <consortium name="The Broad Institute Genomics Platform"/>
            <consortium name="The Broad Institute Genome Sequencing Center for Infectious Disease"/>
            <person name="Wu L."/>
            <person name="Ma J."/>
        </authorList>
    </citation>
    <scope>NUCLEOTIDE SEQUENCE [LARGE SCALE GENOMIC DNA]</scope>
    <source>
        <strain evidence="2">CCUG 62793</strain>
    </source>
</reference>
<sequence>MGLIQMLKNGAALRYREGFGFYAVRQGQQISVDQIEAEAAVRAGRARPEGRGPDKFGVFHFALSRGAA</sequence>
<accession>A0ABW5EYC0</accession>
<comment type="caution">
    <text evidence="1">The sequence shown here is derived from an EMBL/GenBank/DDBJ whole genome shotgun (WGS) entry which is preliminary data.</text>
</comment>
<gene>
    <name evidence="1" type="ORF">ACFSPV_28285</name>
</gene>
<protein>
    <submittedName>
        <fullName evidence="1">Uncharacterized protein</fullName>
    </submittedName>
</protein>
<evidence type="ECO:0000313" key="1">
    <source>
        <dbReference type="EMBL" id="MFD2322581.1"/>
    </source>
</evidence>
<dbReference type="EMBL" id="JBHUIG010000042">
    <property type="protein sequence ID" value="MFD2322581.1"/>
    <property type="molecule type" value="Genomic_DNA"/>
</dbReference>
<organism evidence="1 2">
    <name type="scientific">Delftia deserti</name>
    <dbReference type="NCBI Taxonomy" id="1651218"/>
    <lineage>
        <taxon>Bacteria</taxon>
        <taxon>Pseudomonadati</taxon>
        <taxon>Pseudomonadota</taxon>
        <taxon>Betaproteobacteria</taxon>
        <taxon>Burkholderiales</taxon>
        <taxon>Comamonadaceae</taxon>
        <taxon>Delftia</taxon>
    </lineage>
</organism>
<dbReference type="RefSeq" id="WP_380105515.1">
    <property type="nucleotide sequence ID" value="NZ_JBHSIH010000001.1"/>
</dbReference>
<evidence type="ECO:0000313" key="2">
    <source>
        <dbReference type="Proteomes" id="UP001597287"/>
    </source>
</evidence>
<keyword evidence="2" id="KW-1185">Reference proteome</keyword>
<dbReference type="Proteomes" id="UP001597287">
    <property type="component" value="Unassembled WGS sequence"/>
</dbReference>
<proteinExistence type="predicted"/>